<evidence type="ECO:0000256" key="1">
    <source>
        <dbReference type="SAM" id="MobiDB-lite"/>
    </source>
</evidence>
<evidence type="ECO:0000313" key="2">
    <source>
        <dbReference type="EMBL" id="KZP02986.1"/>
    </source>
</evidence>
<accession>A0A167TIW7</accession>
<evidence type="ECO:0000313" key="3">
    <source>
        <dbReference type="Proteomes" id="UP000076532"/>
    </source>
</evidence>
<organism evidence="2 3">
    <name type="scientific">Athelia psychrophila</name>
    <dbReference type="NCBI Taxonomy" id="1759441"/>
    <lineage>
        <taxon>Eukaryota</taxon>
        <taxon>Fungi</taxon>
        <taxon>Dikarya</taxon>
        <taxon>Basidiomycota</taxon>
        <taxon>Agaricomycotina</taxon>
        <taxon>Agaricomycetes</taxon>
        <taxon>Agaricomycetidae</taxon>
        <taxon>Atheliales</taxon>
        <taxon>Atheliaceae</taxon>
        <taxon>Athelia</taxon>
    </lineage>
</organism>
<dbReference type="EMBL" id="KV418206">
    <property type="protein sequence ID" value="KZP02986.1"/>
    <property type="molecule type" value="Genomic_DNA"/>
</dbReference>
<feature type="region of interest" description="Disordered" evidence="1">
    <location>
        <begin position="1"/>
        <end position="41"/>
    </location>
</feature>
<dbReference type="Proteomes" id="UP000076532">
    <property type="component" value="Unassembled WGS sequence"/>
</dbReference>
<gene>
    <name evidence="2" type="ORF">FIBSPDRAFT_879845</name>
</gene>
<name>A0A167TIW7_9AGAM</name>
<reference evidence="2 3" key="1">
    <citation type="journal article" date="2016" name="Mol. Biol. Evol.">
        <title>Comparative Genomics of Early-Diverging Mushroom-Forming Fungi Provides Insights into the Origins of Lignocellulose Decay Capabilities.</title>
        <authorList>
            <person name="Nagy L.G."/>
            <person name="Riley R."/>
            <person name="Tritt A."/>
            <person name="Adam C."/>
            <person name="Daum C."/>
            <person name="Floudas D."/>
            <person name="Sun H."/>
            <person name="Yadav J.S."/>
            <person name="Pangilinan J."/>
            <person name="Larsson K.H."/>
            <person name="Matsuura K."/>
            <person name="Barry K."/>
            <person name="Labutti K."/>
            <person name="Kuo R."/>
            <person name="Ohm R.A."/>
            <person name="Bhattacharya S.S."/>
            <person name="Shirouzu T."/>
            <person name="Yoshinaga Y."/>
            <person name="Martin F.M."/>
            <person name="Grigoriev I.V."/>
            <person name="Hibbett D.S."/>
        </authorList>
    </citation>
    <scope>NUCLEOTIDE SEQUENCE [LARGE SCALE GENOMIC DNA]</scope>
    <source>
        <strain evidence="2 3">CBS 109695</strain>
    </source>
</reference>
<proteinExistence type="predicted"/>
<keyword evidence="3" id="KW-1185">Reference proteome</keyword>
<protein>
    <submittedName>
        <fullName evidence="2">Uncharacterized protein</fullName>
    </submittedName>
</protein>
<sequence>MRTTWNASLGGWQPEEDISQSQKPRDAPISKQPIPRQRPRYPEQARAIAKLLHPHPESDSHGGEGRVPIYALGDEAADEFAMPRSSAGWATTPGADARADVGEGDAYEISTYVMRGSLALSRGRRQGPR</sequence>
<dbReference type="AlphaFoldDB" id="A0A167TIW7"/>